<accession>K0RB73</accession>
<proteinExistence type="predicted"/>
<sequence length="84" mass="9438">MRTKLQGDITEAEKVVAVHRGAVFAGTAQEEERNPHHARCCLERDGAAFVCEALRLQQDPDWDRLDPLRRVVIVFPVFPEAGPT</sequence>
<evidence type="ECO:0000313" key="1">
    <source>
        <dbReference type="EMBL" id="EJK43682.1"/>
    </source>
</evidence>
<feature type="non-terminal residue" evidence="1">
    <location>
        <position position="84"/>
    </location>
</feature>
<dbReference type="AlphaFoldDB" id="K0RB73"/>
<comment type="caution">
    <text evidence="1">The sequence shown here is derived from an EMBL/GenBank/DDBJ whole genome shotgun (WGS) entry which is preliminary data.</text>
</comment>
<protein>
    <submittedName>
        <fullName evidence="1">Uncharacterized protein</fullName>
    </submittedName>
</protein>
<reference evidence="1 2" key="1">
    <citation type="journal article" date="2012" name="Genome Biol.">
        <title>Genome and low-iron response of an oceanic diatom adapted to chronic iron limitation.</title>
        <authorList>
            <person name="Lommer M."/>
            <person name="Specht M."/>
            <person name="Roy A.S."/>
            <person name="Kraemer L."/>
            <person name="Andreson R."/>
            <person name="Gutowska M.A."/>
            <person name="Wolf J."/>
            <person name="Bergner S.V."/>
            <person name="Schilhabel M.B."/>
            <person name="Klostermeier U.C."/>
            <person name="Beiko R.G."/>
            <person name="Rosenstiel P."/>
            <person name="Hippler M."/>
            <person name="Laroche J."/>
        </authorList>
    </citation>
    <scope>NUCLEOTIDE SEQUENCE [LARGE SCALE GENOMIC DNA]</scope>
    <source>
        <strain evidence="1 2">CCMP1005</strain>
    </source>
</reference>
<evidence type="ECO:0000313" key="2">
    <source>
        <dbReference type="Proteomes" id="UP000266841"/>
    </source>
</evidence>
<gene>
    <name evidence="1" type="ORF">THAOC_37849</name>
</gene>
<organism evidence="1 2">
    <name type="scientific">Thalassiosira oceanica</name>
    <name type="common">Marine diatom</name>
    <dbReference type="NCBI Taxonomy" id="159749"/>
    <lineage>
        <taxon>Eukaryota</taxon>
        <taxon>Sar</taxon>
        <taxon>Stramenopiles</taxon>
        <taxon>Ochrophyta</taxon>
        <taxon>Bacillariophyta</taxon>
        <taxon>Coscinodiscophyceae</taxon>
        <taxon>Thalassiosirophycidae</taxon>
        <taxon>Thalassiosirales</taxon>
        <taxon>Thalassiosiraceae</taxon>
        <taxon>Thalassiosira</taxon>
    </lineage>
</organism>
<dbReference type="Proteomes" id="UP000266841">
    <property type="component" value="Unassembled WGS sequence"/>
</dbReference>
<name>K0RB73_THAOC</name>
<keyword evidence="2" id="KW-1185">Reference proteome</keyword>
<dbReference type="EMBL" id="AGNL01050762">
    <property type="protein sequence ID" value="EJK43682.1"/>
    <property type="molecule type" value="Genomic_DNA"/>
</dbReference>